<dbReference type="GO" id="GO:0009330">
    <property type="term" value="C:DNA topoisomerase type II (double strand cut, ATP-hydrolyzing) complex"/>
    <property type="evidence" value="ECO:0007669"/>
    <property type="project" value="TreeGrafter"/>
</dbReference>
<evidence type="ECO:0000259" key="6">
    <source>
        <dbReference type="SMART" id="SM00434"/>
    </source>
</evidence>
<feature type="non-terminal residue" evidence="7">
    <location>
        <position position="1"/>
    </location>
</feature>
<dbReference type="SMART" id="SM00434">
    <property type="entry name" value="TOP4c"/>
    <property type="match status" value="1"/>
</dbReference>
<dbReference type="GO" id="GO:0003918">
    <property type="term" value="F:DNA topoisomerase type II (double strand cut, ATP-hydrolyzing) activity"/>
    <property type="evidence" value="ECO:0007669"/>
    <property type="project" value="UniProtKB-EC"/>
</dbReference>
<feature type="domain" description="Topo IIA-type catalytic" evidence="6">
    <location>
        <begin position="17"/>
        <end position="367"/>
    </location>
</feature>
<dbReference type="Proteomes" id="UP000823771">
    <property type="component" value="Unassembled WGS sequence"/>
</dbReference>
<reference evidence="7" key="1">
    <citation type="submission" date="2020-10" db="EMBL/GenBank/DDBJ databases">
        <authorList>
            <person name="Gilroy R."/>
        </authorList>
    </citation>
    <scope>NUCLEOTIDE SEQUENCE</scope>
    <source>
        <strain evidence="7">2478</strain>
    </source>
</reference>
<dbReference type="InterPro" id="IPR013760">
    <property type="entry name" value="Topo_IIA-like_dom_sf"/>
</dbReference>
<comment type="caution">
    <text evidence="7">The sequence shown here is derived from an EMBL/GenBank/DDBJ whole genome shotgun (WGS) entry which is preliminary data.</text>
</comment>
<dbReference type="PANTHER" id="PTHR43493:SF5">
    <property type="entry name" value="DNA GYRASE SUBUNIT A, CHLOROPLASTIC_MITOCHONDRIAL"/>
    <property type="match status" value="1"/>
</dbReference>
<dbReference type="SUPFAM" id="SSF56719">
    <property type="entry name" value="Type II DNA topoisomerase"/>
    <property type="match status" value="1"/>
</dbReference>
<gene>
    <name evidence="7" type="ORF">IAB80_03725</name>
</gene>
<dbReference type="InterPro" id="IPR050220">
    <property type="entry name" value="Type_II_DNA_Topoisomerases"/>
</dbReference>
<dbReference type="GO" id="GO:0005737">
    <property type="term" value="C:cytoplasm"/>
    <property type="evidence" value="ECO:0007669"/>
    <property type="project" value="TreeGrafter"/>
</dbReference>
<evidence type="ECO:0000256" key="1">
    <source>
        <dbReference type="ARBA" id="ARBA00000185"/>
    </source>
</evidence>
<dbReference type="InterPro" id="IPR002205">
    <property type="entry name" value="Topo_IIA_dom_A"/>
</dbReference>
<dbReference type="InterPro" id="IPR013758">
    <property type="entry name" value="Topo_IIA_A/C_ab"/>
</dbReference>
<sequence length="368" mass="41845">GLVQTACIVGCAIDRKIDIETPYDKITDAALKNPLSDIYYDEIIRLAAEWQKPYPLIEYMGNLGTLQGDLPASMLYTQIKQSDFAKFATRELSWIDYDIKKCSELNTTLPFRIPNLLINGFVLPGEHLCAAFFAPHNIIETCDAVLAYLRNPRISLQKLMTYLKGPDFPTGGLIESDSLLEIYKTGYGDIDVFAEVVLEDALISDDDAENISRLYFRTPYMADFRQIEQEFDLIISSHSINGLVNVRYEHKDFLNQGFCVDIEKSADIIAVIKEIYNMTHLKNRITINNLAYVDGVPQRLNLKDMIRFWVSKRAHAIASYFPEGGIVPKGILKLDLRDTKEIYQAPRKTQIIHSIDDYLSIVSCHNLA</sequence>
<dbReference type="PANTHER" id="PTHR43493">
    <property type="entry name" value="DNA GYRASE/TOPOISOMERASE SUBUNIT A"/>
    <property type="match status" value="1"/>
</dbReference>
<dbReference type="Pfam" id="PF00521">
    <property type="entry name" value="DNA_topoisoIV"/>
    <property type="match status" value="1"/>
</dbReference>
<organism evidence="7 8">
    <name type="scientific">Candidatus Cryptobacteroides excrementipullorum</name>
    <dbReference type="NCBI Taxonomy" id="2840761"/>
    <lineage>
        <taxon>Bacteria</taxon>
        <taxon>Pseudomonadati</taxon>
        <taxon>Bacteroidota</taxon>
        <taxon>Bacteroidia</taxon>
        <taxon>Bacteroidales</taxon>
        <taxon>Candidatus Cryptobacteroides</taxon>
    </lineage>
</organism>
<protein>
    <recommendedName>
        <fullName evidence="6">Topo IIA-type catalytic domain-containing protein</fullName>
    </recommendedName>
</protein>
<name>A0A9D9ITE9_9BACT</name>
<dbReference type="Gene3D" id="3.30.1360.40">
    <property type="match status" value="1"/>
</dbReference>
<evidence type="ECO:0000256" key="2">
    <source>
        <dbReference type="ARBA" id="ARBA00008263"/>
    </source>
</evidence>
<keyword evidence="5" id="KW-0413">Isomerase</keyword>
<evidence type="ECO:0000256" key="3">
    <source>
        <dbReference type="ARBA" id="ARBA00023029"/>
    </source>
</evidence>
<comment type="similarity">
    <text evidence="2">Belongs to the type II topoisomerase GyrA/ParC subunit family.</text>
</comment>
<evidence type="ECO:0000313" key="8">
    <source>
        <dbReference type="Proteomes" id="UP000823771"/>
    </source>
</evidence>
<dbReference type="GO" id="GO:0005524">
    <property type="term" value="F:ATP binding"/>
    <property type="evidence" value="ECO:0007669"/>
    <property type="project" value="InterPro"/>
</dbReference>
<keyword evidence="4" id="KW-0238">DNA-binding</keyword>
<reference evidence="7" key="2">
    <citation type="journal article" date="2021" name="PeerJ">
        <title>Extensive microbial diversity within the chicken gut microbiome revealed by metagenomics and culture.</title>
        <authorList>
            <person name="Gilroy R."/>
            <person name="Ravi A."/>
            <person name="Getino M."/>
            <person name="Pursley I."/>
            <person name="Horton D.L."/>
            <person name="Alikhan N.F."/>
            <person name="Baker D."/>
            <person name="Gharbi K."/>
            <person name="Hall N."/>
            <person name="Watson M."/>
            <person name="Adriaenssens E.M."/>
            <person name="Foster-Nyarko E."/>
            <person name="Jarju S."/>
            <person name="Secka A."/>
            <person name="Antonio M."/>
            <person name="Oren A."/>
            <person name="Chaudhuri R.R."/>
            <person name="La Ragione R."/>
            <person name="Hildebrand F."/>
            <person name="Pallen M.J."/>
        </authorList>
    </citation>
    <scope>NUCLEOTIDE SEQUENCE</scope>
    <source>
        <strain evidence="7">2478</strain>
    </source>
</reference>
<dbReference type="GO" id="GO:0003677">
    <property type="term" value="F:DNA binding"/>
    <property type="evidence" value="ECO:0007669"/>
    <property type="project" value="UniProtKB-KW"/>
</dbReference>
<evidence type="ECO:0000256" key="5">
    <source>
        <dbReference type="ARBA" id="ARBA00023235"/>
    </source>
</evidence>
<accession>A0A9D9ITE9</accession>
<proteinExistence type="inferred from homology"/>
<keyword evidence="3" id="KW-0799">Topoisomerase</keyword>
<dbReference type="Gene3D" id="3.90.199.10">
    <property type="entry name" value="Topoisomerase II, domain 5"/>
    <property type="match status" value="1"/>
</dbReference>
<evidence type="ECO:0000313" key="7">
    <source>
        <dbReference type="EMBL" id="MBO8477981.1"/>
    </source>
</evidence>
<dbReference type="GO" id="GO:0006265">
    <property type="term" value="P:DNA topological change"/>
    <property type="evidence" value="ECO:0007669"/>
    <property type="project" value="InterPro"/>
</dbReference>
<dbReference type="EMBL" id="JADILZ010000031">
    <property type="protein sequence ID" value="MBO8477981.1"/>
    <property type="molecule type" value="Genomic_DNA"/>
</dbReference>
<comment type="catalytic activity">
    <reaction evidence="1">
        <text>ATP-dependent breakage, passage and rejoining of double-stranded DNA.</text>
        <dbReference type="EC" id="5.6.2.2"/>
    </reaction>
</comment>
<evidence type="ECO:0000256" key="4">
    <source>
        <dbReference type="ARBA" id="ARBA00023125"/>
    </source>
</evidence>
<dbReference type="AlphaFoldDB" id="A0A9D9ITE9"/>